<evidence type="ECO:0000313" key="1">
    <source>
        <dbReference type="EMBL" id="JAE11842.1"/>
    </source>
</evidence>
<dbReference type="AlphaFoldDB" id="A0A0A9FHL2"/>
<sequence>MWPPWTKTKLTASTMYLLNKNGITDNTTQRAKRFIIFVISKQPT</sequence>
<reference evidence="1" key="1">
    <citation type="submission" date="2014-09" db="EMBL/GenBank/DDBJ databases">
        <authorList>
            <person name="Magalhaes I.L.F."/>
            <person name="Oliveira U."/>
            <person name="Santos F.R."/>
            <person name="Vidigal T.H.D.A."/>
            <person name="Brescovit A.D."/>
            <person name="Santos A.J."/>
        </authorList>
    </citation>
    <scope>NUCLEOTIDE SEQUENCE</scope>
    <source>
        <tissue evidence="1">Shoot tissue taken approximately 20 cm above the soil surface</tissue>
    </source>
</reference>
<name>A0A0A9FHL2_ARUDO</name>
<organism evidence="1">
    <name type="scientific">Arundo donax</name>
    <name type="common">Giant reed</name>
    <name type="synonym">Donax arundinaceus</name>
    <dbReference type="NCBI Taxonomy" id="35708"/>
    <lineage>
        <taxon>Eukaryota</taxon>
        <taxon>Viridiplantae</taxon>
        <taxon>Streptophyta</taxon>
        <taxon>Embryophyta</taxon>
        <taxon>Tracheophyta</taxon>
        <taxon>Spermatophyta</taxon>
        <taxon>Magnoliopsida</taxon>
        <taxon>Liliopsida</taxon>
        <taxon>Poales</taxon>
        <taxon>Poaceae</taxon>
        <taxon>PACMAD clade</taxon>
        <taxon>Arundinoideae</taxon>
        <taxon>Arundineae</taxon>
        <taxon>Arundo</taxon>
    </lineage>
</organism>
<proteinExistence type="predicted"/>
<protein>
    <submittedName>
        <fullName evidence="1">Uncharacterized protein</fullName>
    </submittedName>
</protein>
<reference evidence="1" key="2">
    <citation type="journal article" date="2015" name="Data Brief">
        <title>Shoot transcriptome of the giant reed, Arundo donax.</title>
        <authorList>
            <person name="Barrero R.A."/>
            <person name="Guerrero F.D."/>
            <person name="Moolhuijzen P."/>
            <person name="Goolsby J.A."/>
            <person name="Tidwell J."/>
            <person name="Bellgard S.E."/>
            <person name="Bellgard M.I."/>
        </authorList>
    </citation>
    <scope>NUCLEOTIDE SEQUENCE</scope>
    <source>
        <tissue evidence="1">Shoot tissue taken approximately 20 cm above the soil surface</tissue>
    </source>
</reference>
<dbReference type="EMBL" id="GBRH01186054">
    <property type="protein sequence ID" value="JAE11842.1"/>
    <property type="molecule type" value="Transcribed_RNA"/>
</dbReference>
<accession>A0A0A9FHL2</accession>